<feature type="transmembrane region" description="Helical" evidence="1">
    <location>
        <begin position="548"/>
        <end position="571"/>
    </location>
</feature>
<dbReference type="PRINTS" id="PR00702">
    <property type="entry name" value="ACRIFLAVINRP"/>
</dbReference>
<dbReference type="InterPro" id="IPR027463">
    <property type="entry name" value="AcrB_DN_DC_subdom"/>
</dbReference>
<protein>
    <submittedName>
        <fullName evidence="2">Multidrug efflux pump subunit AcrB</fullName>
    </submittedName>
</protein>
<dbReference type="AlphaFoldDB" id="A0A0M4D3U8"/>
<dbReference type="Gene3D" id="3.30.70.1430">
    <property type="entry name" value="Multidrug efflux transporter AcrB pore domain"/>
    <property type="match status" value="2"/>
</dbReference>
<feature type="transmembrane region" description="Helical" evidence="1">
    <location>
        <begin position="381"/>
        <end position="401"/>
    </location>
</feature>
<dbReference type="EMBL" id="CP010802">
    <property type="protein sequence ID" value="ALC15147.1"/>
    <property type="molecule type" value="Genomic_DNA"/>
</dbReference>
<accession>A0A0M4D3U8</accession>
<name>A0A0M4D3U8_9BACT</name>
<dbReference type="Gene3D" id="3.30.70.1440">
    <property type="entry name" value="Multidrug efflux transporter AcrB pore domain"/>
    <property type="match status" value="1"/>
</dbReference>
<evidence type="ECO:0000313" key="2">
    <source>
        <dbReference type="EMBL" id="ALC15147.1"/>
    </source>
</evidence>
<dbReference type="InterPro" id="IPR001036">
    <property type="entry name" value="Acrflvin-R"/>
</dbReference>
<keyword evidence="1" id="KW-0812">Transmembrane</keyword>
<dbReference type="Proteomes" id="UP000057158">
    <property type="component" value="Chromosome"/>
</dbReference>
<proteinExistence type="predicted"/>
<dbReference type="GO" id="GO:0042910">
    <property type="term" value="F:xenobiotic transmembrane transporter activity"/>
    <property type="evidence" value="ECO:0007669"/>
    <property type="project" value="TreeGrafter"/>
</dbReference>
<dbReference type="RefSeq" id="WP_053549378.1">
    <property type="nucleotide sequence ID" value="NZ_CP010802.1"/>
</dbReference>
<keyword evidence="1" id="KW-0472">Membrane</keyword>
<dbReference type="Gene3D" id="3.30.70.1320">
    <property type="entry name" value="Multidrug efflux transporter AcrB pore domain like"/>
    <property type="match status" value="1"/>
</dbReference>
<keyword evidence="3" id="KW-1185">Reference proteome</keyword>
<dbReference type="SUPFAM" id="SSF82714">
    <property type="entry name" value="Multidrug efflux transporter AcrB TolC docking domain, DN and DC subdomains"/>
    <property type="match status" value="2"/>
</dbReference>
<dbReference type="PANTHER" id="PTHR32063">
    <property type="match status" value="1"/>
</dbReference>
<dbReference type="OrthoDB" id="9807612at2"/>
<evidence type="ECO:0000313" key="3">
    <source>
        <dbReference type="Proteomes" id="UP000057158"/>
    </source>
</evidence>
<feature type="transmembrane region" description="Helical" evidence="1">
    <location>
        <begin position="356"/>
        <end position="375"/>
    </location>
</feature>
<sequence length="1074" mass="117602">MAENKHHSLATRIVDKFLEGNLSIILIVLSLLAGAAALLLTPREEEPQIVVPMADVYVHMPGASAEEVEKQVSTRLEKLLYQVDGVEYVYSMSLPDMAVVTARFYVGEDRIDSLVKLHNKISTQVDIIPPGVSGWVVKPVEVDDVPIVNLSLYSKEATDFELRRVAEEVVDRLQSVKNTSITTVIGGRVRAIRVDLDPQGVSARGLTLLDIRRALDGANLELPAGSFQRNNEEILVRGGAFFRSAAEVADLVVGVNEGVPVYLRDVATVADDMAEADTYTRLRFGPAGDAAAAAEGREHQAVNIAVAKKKGTNAVVVAKEVIAAVRGMEGTIIPDGMEVRVTRNYGETADHKVNELITHLVIAIVTVLALVFFALGWREALIVAVSIPIIYSLTLIVNYWFGFTINRVTLFALVLALGLLVDDPIVDVENIYRHFKMKKEPPRDAVLSAIDEVRPPVILATLAVILSFLPMLFITGMMGPYMRPMAINLPLTMIMSLLVAFTVTPWMSYHVLKGQYGTEEKEYVLEESRIYRVYGRLMTPFLESRGKAWTLVGVVLLLLLGSMAMPALNLVPMKMLPFDNKNEFQLVVDLPEGTTLETTDAAVRALEDYLATVNEVTDFESYVGTASAMDFNGMVRHYYMRQGPNVADIRVNLVNKSERAQQSHAITLRLRDDLTRIAADHGALLKVVEVPPGPPVIATLAAEVYAEPGISYGDQIAAAGLVRARMTSEDKVVDVDDTVEYPQRRLHFVPDREKAALSGISNDEIARTLALALGGDAVGSVHVDSERNPLAILLRLPLSRRYSAAALEGLQLRSRTGELVRLSELGAFVSHPLEPTIYHKNLERVVYVFGETAGKSPVNSILNLSGHFKDHPLPLGTSVVWSGEGEWKITLDVFRDLGIAFGAALVLIFILLLIETGSTAMPLIIMAAIPLTMIGIMPGFWILNLILDSPVGGYNTPVFFTATAMIGMIALAGIVVRNSIILIDFIHHALRRGTPLKEAIVESGAVRMRPILLTAGAALLGNWIITLDPIFSGLAWSIIFGVFASTAFTLVVIPVVYWLIYGKKAEQHARRFQK</sequence>
<feature type="transmembrane region" description="Helical" evidence="1">
    <location>
        <begin position="1034"/>
        <end position="1061"/>
    </location>
</feature>
<gene>
    <name evidence="2" type="ORF">DSOUD_0352</name>
</gene>
<feature type="transmembrane region" description="Helical" evidence="1">
    <location>
        <begin position="408"/>
        <end position="426"/>
    </location>
</feature>
<feature type="transmembrane region" description="Helical" evidence="1">
    <location>
        <begin position="958"/>
        <end position="976"/>
    </location>
</feature>
<keyword evidence="1" id="KW-1133">Transmembrane helix</keyword>
<feature type="transmembrane region" description="Helical" evidence="1">
    <location>
        <begin position="457"/>
        <end position="474"/>
    </location>
</feature>
<dbReference type="PATRIC" id="fig|1603606.3.peg.383"/>
<dbReference type="STRING" id="1603606.DSOUD_0352"/>
<dbReference type="KEGG" id="des:DSOUD_0352"/>
<feature type="transmembrane region" description="Helical" evidence="1">
    <location>
        <begin position="20"/>
        <end position="40"/>
    </location>
</feature>
<organism evidence="2 3">
    <name type="scientific">Desulfuromonas soudanensis</name>
    <dbReference type="NCBI Taxonomy" id="1603606"/>
    <lineage>
        <taxon>Bacteria</taxon>
        <taxon>Pseudomonadati</taxon>
        <taxon>Thermodesulfobacteriota</taxon>
        <taxon>Desulfuromonadia</taxon>
        <taxon>Desulfuromonadales</taxon>
        <taxon>Desulfuromonadaceae</taxon>
        <taxon>Desulfuromonas</taxon>
    </lineage>
</organism>
<dbReference type="SUPFAM" id="SSF82693">
    <property type="entry name" value="Multidrug efflux transporter AcrB pore domain, PN1, PN2, PC1 and PC2 subdomains"/>
    <property type="match status" value="3"/>
</dbReference>
<feature type="transmembrane region" description="Helical" evidence="1">
    <location>
        <begin position="897"/>
        <end position="914"/>
    </location>
</feature>
<dbReference type="Gene3D" id="3.30.2090.10">
    <property type="entry name" value="Multidrug efflux transporter AcrB TolC docking domain, DN and DC subdomains"/>
    <property type="match status" value="2"/>
</dbReference>
<dbReference type="Gene3D" id="1.20.1640.10">
    <property type="entry name" value="Multidrug efflux transporter AcrB transmembrane domain"/>
    <property type="match status" value="2"/>
</dbReference>
<feature type="transmembrane region" description="Helical" evidence="1">
    <location>
        <begin position="920"/>
        <end position="946"/>
    </location>
</feature>
<dbReference type="Pfam" id="PF00873">
    <property type="entry name" value="ACR_tran"/>
    <property type="match status" value="1"/>
</dbReference>
<dbReference type="PANTHER" id="PTHR32063:SF16">
    <property type="entry name" value="CATION EFFLUX SYSTEM (ACRB_ACRD_ACRF FAMILY)"/>
    <property type="match status" value="1"/>
</dbReference>
<dbReference type="GO" id="GO:0005886">
    <property type="term" value="C:plasma membrane"/>
    <property type="evidence" value="ECO:0007669"/>
    <property type="project" value="TreeGrafter"/>
</dbReference>
<feature type="transmembrane region" description="Helical" evidence="1">
    <location>
        <begin position="486"/>
        <end position="507"/>
    </location>
</feature>
<evidence type="ECO:0000256" key="1">
    <source>
        <dbReference type="SAM" id="Phobius"/>
    </source>
</evidence>
<reference evidence="2 3" key="1">
    <citation type="submission" date="2015-07" db="EMBL/GenBank/DDBJ databases">
        <title>Isolation and Genomic Characterization of a Novel Halophilic Metal-Reducing Deltaproteobacterium from the Deep Subsurface.</title>
        <authorList>
            <person name="Badalamenti J.P."/>
            <person name="Summers Z.M."/>
            <person name="Gralnick J.A."/>
            <person name="Bond D.R."/>
        </authorList>
    </citation>
    <scope>NUCLEOTIDE SEQUENCE [LARGE SCALE GENOMIC DNA]</scope>
    <source>
        <strain evidence="2 3">WTL</strain>
    </source>
</reference>
<dbReference type="SUPFAM" id="SSF82866">
    <property type="entry name" value="Multidrug efflux transporter AcrB transmembrane domain"/>
    <property type="match status" value="2"/>
</dbReference>